<comment type="caution">
    <text evidence="2">The sequence shown here is derived from an EMBL/GenBank/DDBJ whole genome shotgun (WGS) entry which is preliminary data.</text>
</comment>
<feature type="region of interest" description="Disordered" evidence="1">
    <location>
        <begin position="189"/>
        <end position="244"/>
    </location>
</feature>
<protein>
    <submittedName>
        <fullName evidence="2">Uncharacterized protein</fullName>
    </submittedName>
</protein>
<feature type="compositionally biased region" description="Acidic residues" evidence="1">
    <location>
        <begin position="189"/>
        <end position="200"/>
    </location>
</feature>
<evidence type="ECO:0000256" key="1">
    <source>
        <dbReference type="SAM" id="MobiDB-lite"/>
    </source>
</evidence>
<accession>A0ABQ9J2Y7</accession>
<name>A0ABQ9J2Y7_9CUCU</name>
<reference evidence="2" key="1">
    <citation type="journal article" date="2023" name="Insect Mol. Biol.">
        <title>Genome sequencing provides insights into the evolution of gene families encoding plant cell wall-degrading enzymes in longhorned beetles.</title>
        <authorList>
            <person name="Shin N.R."/>
            <person name="Okamura Y."/>
            <person name="Kirsch R."/>
            <person name="Pauchet Y."/>
        </authorList>
    </citation>
    <scope>NUCLEOTIDE SEQUENCE</scope>
    <source>
        <strain evidence="2">MMC_N1</strain>
    </source>
</reference>
<feature type="compositionally biased region" description="Basic and acidic residues" evidence="1">
    <location>
        <begin position="497"/>
        <end position="517"/>
    </location>
</feature>
<dbReference type="Proteomes" id="UP001162164">
    <property type="component" value="Unassembled WGS sequence"/>
</dbReference>
<keyword evidence="3" id="KW-1185">Reference proteome</keyword>
<organism evidence="2 3">
    <name type="scientific">Molorchus minor</name>
    <dbReference type="NCBI Taxonomy" id="1323400"/>
    <lineage>
        <taxon>Eukaryota</taxon>
        <taxon>Metazoa</taxon>
        <taxon>Ecdysozoa</taxon>
        <taxon>Arthropoda</taxon>
        <taxon>Hexapoda</taxon>
        <taxon>Insecta</taxon>
        <taxon>Pterygota</taxon>
        <taxon>Neoptera</taxon>
        <taxon>Endopterygota</taxon>
        <taxon>Coleoptera</taxon>
        <taxon>Polyphaga</taxon>
        <taxon>Cucujiformia</taxon>
        <taxon>Chrysomeloidea</taxon>
        <taxon>Cerambycidae</taxon>
        <taxon>Lamiinae</taxon>
        <taxon>Monochamini</taxon>
        <taxon>Molorchus</taxon>
    </lineage>
</organism>
<evidence type="ECO:0000313" key="3">
    <source>
        <dbReference type="Proteomes" id="UP001162164"/>
    </source>
</evidence>
<feature type="compositionally biased region" description="Polar residues" evidence="1">
    <location>
        <begin position="470"/>
        <end position="479"/>
    </location>
</feature>
<proteinExistence type="predicted"/>
<dbReference type="EMBL" id="JAPWTJ010001397">
    <property type="protein sequence ID" value="KAJ8972042.1"/>
    <property type="molecule type" value="Genomic_DNA"/>
</dbReference>
<feature type="region of interest" description="Disordered" evidence="1">
    <location>
        <begin position="470"/>
        <end position="525"/>
    </location>
</feature>
<gene>
    <name evidence="2" type="ORF">NQ317_013186</name>
</gene>
<sequence length="525" mass="59641">MYKTRTNFVEDKASSEIQITFGGAAFRSSRPCVTAFFVFTVSSPVLNETLDETETLSRIWLNKPPPPVQVLAYLRQLRMILVPKITARTAKKMEIEEPIEQLLRCTGWSCEDLLAKLQHYKSTKANEQVTPHEEDKEDASVLVKENVDSTDEINVSENIEMTNLECTTDNYQNRQSTNSLSKCISIGEEFSDTDEEEEEVNATSSSIINEIIDDISSSENLEEIPTKDSANPPPSNKEDDDTEVTEVRVIQINEEDEDDSFDEDFVSHCVADESEIVDLGTNPQKIQPTEDDRKDIDTIDLTLDIYSKNFDLIKASKRDSDYDKALHLSSSSNKCKNNLSKIINAKESAVTVDLTPNRDNEDLSISKRNEIHTNKQLKAKQANDNTDKVCDRIIKKAIRSSSGVGDEKKQERYTLDQYFDLEIKNLIIHSPDDNETFKDNPVVNKTIFEETKSSEETTICDRNILENSTSLDGANSHSLRNYEMEKNSSSVNIENEDSGRKGSENREHLKMETELQKRNYHPRCS</sequence>
<evidence type="ECO:0000313" key="2">
    <source>
        <dbReference type="EMBL" id="KAJ8972042.1"/>
    </source>
</evidence>
<feature type="compositionally biased region" description="Low complexity" evidence="1">
    <location>
        <begin position="204"/>
        <end position="219"/>
    </location>
</feature>